<gene>
    <name evidence="2" type="ORF">V565_049720</name>
</gene>
<dbReference type="HOGENOM" id="CLU_038117_0_0_1"/>
<dbReference type="SUPFAM" id="SSF81383">
    <property type="entry name" value="F-box domain"/>
    <property type="match status" value="1"/>
</dbReference>
<dbReference type="InterPro" id="IPR036047">
    <property type="entry name" value="F-box-like_dom_sf"/>
</dbReference>
<dbReference type="Pfam" id="PF12937">
    <property type="entry name" value="F-box-like"/>
    <property type="match status" value="1"/>
</dbReference>
<name>A0A074S5M5_9AGAM</name>
<comment type="caution">
    <text evidence="2">The sequence shown here is derived from an EMBL/GenBank/DDBJ whole genome shotgun (WGS) entry which is preliminary data.</text>
</comment>
<dbReference type="OrthoDB" id="3365698at2759"/>
<accession>A0A074S5M5</accession>
<dbReference type="EMBL" id="AZST01000121">
    <property type="protein sequence ID" value="KEP52163.1"/>
    <property type="molecule type" value="Genomic_DNA"/>
</dbReference>
<evidence type="ECO:0000259" key="1">
    <source>
        <dbReference type="Pfam" id="PF12937"/>
    </source>
</evidence>
<keyword evidence="3" id="KW-1185">Reference proteome</keyword>
<dbReference type="SUPFAM" id="SSF52047">
    <property type="entry name" value="RNI-like"/>
    <property type="match status" value="1"/>
</dbReference>
<evidence type="ECO:0000313" key="3">
    <source>
        <dbReference type="Proteomes" id="UP000027456"/>
    </source>
</evidence>
<feature type="domain" description="F-box" evidence="1">
    <location>
        <begin position="87"/>
        <end position="150"/>
    </location>
</feature>
<organism evidence="2 3">
    <name type="scientific">Rhizoctonia solani 123E</name>
    <dbReference type="NCBI Taxonomy" id="1423351"/>
    <lineage>
        <taxon>Eukaryota</taxon>
        <taxon>Fungi</taxon>
        <taxon>Dikarya</taxon>
        <taxon>Basidiomycota</taxon>
        <taxon>Agaricomycotina</taxon>
        <taxon>Agaricomycetes</taxon>
        <taxon>Cantharellales</taxon>
        <taxon>Ceratobasidiaceae</taxon>
        <taxon>Rhizoctonia</taxon>
    </lineage>
</organism>
<proteinExistence type="predicted"/>
<dbReference type="Gene3D" id="3.80.10.10">
    <property type="entry name" value="Ribonuclease Inhibitor"/>
    <property type="match status" value="1"/>
</dbReference>
<dbReference type="InterPro" id="IPR001810">
    <property type="entry name" value="F-box_dom"/>
</dbReference>
<dbReference type="Gene3D" id="1.20.1280.50">
    <property type="match status" value="1"/>
</dbReference>
<reference evidence="2 3" key="1">
    <citation type="submission" date="2013-12" db="EMBL/GenBank/DDBJ databases">
        <authorList>
            <person name="Cubeta M."/>
            <person name="Pakala S."/>
            <person name="Fedorova N."/>
            <person name="Thomas E."/>
            <person name="Dean R."/>
            <person name="Jabaji S."/>
            <person name="Neate S."/>
            <person name="Toda T."/>
            <person name="Tavantzis S."/>
            <person name="Vilgalys R."/>
            <person name="Bharathan N."/>
            <person name="Pakala S."/>
            <person name="Losada L.S."/>
            <person name="Zafar N."/>
            <person name="Nierman W."/>
        </authorList>
    </citation>
    <scope>NUCLEOTIDE SEQUENCE [LARGE SCALE GENOMIC DNA]</scope>
    <source>
        <strain evidence="2 3">123E</strain>
    </source>
</reference>
<dbReference type="InterPro" id="IPR032675">
    <property type="entry name" value="LRR_dom_sf"/>
</dbReference>
<dbReference type="AlphaFoldDB" id="A0A074S5M5"/>
<evidence type="ECO:0000313" key="2">
    <source>
        <dbReference type="EMBL" id="KEP52163.1"/>
    </source>
</evidence>
<sequence length="529" mass="60341">MQATPIQTFQQWKDAQKALDYAIQHYFESTVALRASIHSRTYPIESLSVRGTLVKSWVNAPMPDKGSQLAQTQVHLNRMHNSIILLNTLPHELLLRIFRFAALPAFHNQHEPMISNSSERVDYKDLLVLTSVCSYWRSILIESASFWSRFELDTRHSIETECQRAGIFSDRARGAPQSLIINERSSRYFYNGDFETILELIGSRLDDLTQLALLNFPDVELVMRAILHLLKLGKPGVLRTLTIHMETHIQVPEFISTGDAELVEQATSILAPIDSLSLRGVKFAWDCPVYHNLVQLQISNIPYESSPHIRDILDILSACPLLRMLRISDMTILQGDTIPLEPVYLTQLEQLDLIALTYESLDLLLPLIVPQAKDLSLRITLLAFEDHLASAIHSFLKRTNVTRLFLQQDLVARCLPAVPNLRALVVDLGEQPGGACLSEFSHCHGSDDCLIPRCPNLHTLHFYSGSVTVDAIQEIIKTHPRIQKLRFSSCHVDPLEDELRHWLQPYVEDVEFHWRLDDAAIPEWIKYMV</sequence>
<protein>
    <submittedName>
        <fullName evidence="2">Putative isoamyl alcohol oxidase</fullName>
    </submittedName>
</protein>
<dbReference type="Proteomes" id="UP000027456">
    <property type="component" value="Unassembled WGS sequence"/>
</dbReference>